<keyword evidence="3" id="KW-1185">Reference proteome</keyword>
<dbReference type="InterPro" id="IPR034660">
    <property type="entry name" value="DinB/YfiT-like"/>
</dbReference>
<dbReference type="Pfam" id="PF12867">
    <property type="entry name" value="DinB_2"/>
    <property type="match status" value="1"/>
</dbReference>
<dbReference type="InterPro" id="IPR024775">
    <property type="entry name" value="DinB-like"/>
</dbReference>
<evidence type="ECO:0000313" key="2">
    <source>
        <dbReference type="EMBL" id="MFC4096169.1"/>
    </source>
</evidence>
<comment type="caution">
    <text evidence="2">The sequence shown here is derived from an EMBL/GenBank/DDBJ whole genome shotgun (WGS) entry which is preliminary data.</text>
</comment>
<sequence>MNNTQIPEIVVELNAAFNGEPWYGISLMEKLNQITVDEAVASIPDYPKTIARFVKHLLAWREFVIKKLEGEALFKIEMNTESDWPAVEIKSDSDWKNLLSELEASQRKILELLAHLSDDSLQSNVSGENYNYRYMLRGLIEHDTYHLGQISLLHSILKDS</sequence>
<evidence type="ECO:0000259" key="1">
    <source>
        <dbReference type="Pfam" id="PF12867"/>
    </source>
</evidence>
<dbReference type="Gene3D" id="1.20.120.450">
    <property type="entry name" value="dinb family like domain"/>
    <property type="match status" value="1"/>
</dbReference>
<name>A0ABV8JTM7_9FLAO</name>
<accession>A0ABV8JTM7</accession>
<organism evidence="2 3">
    <name type="scientific">Euzebyella saccharophila</name>
    <dbReference type="NCBI Taxonomy" id="679664"/>
    <lineage>
        <taxon>Bacteria</taxon>
        <taxon>Pseudomonadati</taxon>
        <taxon>Bacteroidota</taxon>
        <taxon>Flavobacteriia</taxon>
        <taxon>Flavobacteriales</taxon>
        <taxon>Flavobacteriaceae</taxon>
        <taxon>Euzebyella</taxon>
    </lineage>
</organism>
<evidence type="ECO:0000313" key="3">
    <source>
        <dbReference type="Proteomes" id="UP001595814"/>
    </source>
</evidence>
<dbReference type="EMBL" id="JBHSAW010000004">
    <property type="protein sequence ID" value="MFC4096169.1"/>
    <property type="molecule type" value="Genomic_DNA"/>
</dbReference>
<dbReference type="SUPFAM" id="SSF109854">
    <property type="entry name" value="DinB/YfiT-like putative metalloenzymes"/>
    <property type="match status" value="1"/>
</dbReference>
<gene>
    <name evidence="2" type="ORF">ACFOUT_09795</name>
</gene>
<feature type="domain" description="DinB-like" evidence="1">
    <location>
        <begin position="31"/>
        <end position="150"/>
    </location>
</feature>
<protein>
    <submittedName>
        <fullName evidence="2">DinB family protein</fullName>
    </submittedName>
</protein>
<proteinExistence type="predicted"/>
<dbReference type="RefSeq" id="WP_192460224.1">
    <property type="nucleotide sequence ID" value="NZ_JACYFJ010000001.1"/>
</dbReference>
<reference evidence="3" key="1">
    <citation type="journal article" date="2019" name="Int. J. Syst. Evol. Microbiol.">
        <title>The Global Catalogue of Microorganisms (GCM) 10K type strain sequencing project: providing services to taxonomists for standard genome sequencing and annotation.</title>
        <authorList>
            <consortium name="The Broad Institute Genomics Platform"/>
            <consortium name="The Broad Institute Genome Sequencing Center for Infectious Disease"/>
            <person name="Wu L."/>
            <person name="Ma J."/>
        </authorList>
    </citation>
    <scope>NUCLEOTIDE SEQUENCE [LARGE SCALE GENOMIC DNA]</scope>
    <source>
        <strain evidence="3">CECT 7477</strain>
    </source>
</reference>
<dbReference type="Proteomes" id="UP001595814">
    <property type="component" value="Unassembled WGS sequence"/>
</dbReference>